<evidence type="ECO:0000256" key="1">
    <source>
        <dbReference type="SAM" id="MobiDB-lite"/>
    </source>
</evidence>
<dbReference type="EMBL" id="CP016249">
    <property type="protein sequence ID" value="ANQ09120.1"/>
    <property type="molecule type" value="Genomic_DNA"/>
</dbReference>
<proteinExistence type="predicted"/>
<reference evidence="3" key="1">
    <citation type="submission" date="2016-06" db="EMBL/GenBank/DDBJ databases">
        <title>First high quality genome sequence of Plasmodium coatneyi using continuous long reads from single molecule, real-time sequencing.</title>
        <authorList>
            <person name="Chien J.-T."/>
            <person name="Pakala S.B."/>
            <person name="Geraldo J.A."/>
            <person name="Lapp S.A."/>
            <person name="Barnwell J.W."/>
            <person name="Kissinger J.C."/>
            <person name="Galinski M.R."/>
            <person name="Humphrey J.C."/>
        </authorList>
    </citation>
    <scope>NUCLEOTIDE SEQUENCE [LARGE SCALE GENOMIC DNA]</scope>
    <source>
        <strain evidence="3">Hackeri</strain>
    </source>
</reference>
<dbReference type="Proteomes" id="UP000092716">
    <property type="component" value="Chromosome 11"/>
</dbReference>
<feature type="compositionally biased region" description="Basic and acidic residues" evidence="1">
    <location>
        <begin position="82"/>
        <end position="96"/>
    </location>
</feature>
<dbReference type="GeneID" id="30909909"/>
<keyword evidence="3" id="KW-1185">Reference proteome</keyword>
<evidence type="ECO:0000313" key="2">
    <source>
        <dbReference type="EMBL" id="ANQ09120.1"/>
    </source>
</evidence>
<sequence length="105" mass="11931">MHQNQGGRHHYRKALDLDLDLELVQHNLLPSWFSNHFGGGSSKIRKRKKKTTRSNFDAFTEYTSTENGTSTIGSTTIADSTTDDHSTIYNGRRRDGPGNISYQRM</sequence>
<feature type="compositionally biased region" description="Polar residues" evidence="1">
    <location>
        <begin position="65"/>
        <end position="80"/>
    </location>
</feature>
<feature type="region of interest" description="Disordered" evidence="1">
    <location>
        <begin position="65"/>
        <end position="105"/>
    </location>
</feature>
<gene>
    <name evidence="2" type="ORF">PCOAH_00031780</name>
</gene>
<dbReference type="KEGG" id="pcot:PCOAH_00031780"/>
<name>A0A1B1E2J5_9APIC</name>
<dbReference type="AlphaFoldDB" id="A0A1B1E2J5"/>
<protein>
    <submittedName>
        <fullName evidence="2">Uncharacterized protein</fullName>
    </submittedName>
</protein>
<dbReference type="VEuPathDB" id="PlasmoDB:PCOAH_00031780"/>
<organism evidence="2 3">
    <name type="scientific">Plasmodium coatneyi</name>
    <dbReference type="NCBI Taxonomy" id="208452"/>
    <lineage>
        <taxon>Eukaryota</taxon>
        <taxon>Sar</taxon>
        <taxon>Alveolata</taxon>
        <taxon>Apicomplexa</taxon>
        <taxon>Aconoidasida</taxon>
        <taxon>Haemosporida</taxon>
        <taxon>Plasmodiidae</taxon>
        <taxon>Plasmodium</taxon>
    </lineage>
</organism>
<evidence type="ECO:0000313" key="3">
    <source>
        <dbReference type="Proteomes" id="UP000092716"/>
    </source>
</evidence>
<accession>A0A1B1E2J5</accession>
<dbReference type="RefSeq" id="XP_019915815.1">
    <property type="nucleotide sequence ID" value="XM_020059978.1"/>
</dbReference>